<dbReference type="GO" id="GO:0005739">
    <property type="term" value="C:mitochondrion"/>
    <property type="evidence" value="ECO:0007669"/>
    <property type="project" value="TreeGrafter"/>
</dbReference>
<dbReference type="PROSITE" id="PS00060">
    <property type="entry name" value="ADH_IRON_2"/>
    <property type="match status" value="1"/>
</dbReference>
<dbReference type="OrthoDB" id="339764at2759"/>
<accession>A0A5M8PH42</accession>
<evidence type="ECO:0000259" key="3">
    <source>
        <dbReference type="Pfam" id="PF25137"/>
    </source>
</evidence>
<evidence type="ECO:0000313" key="5">
    <source>
        <dbReference type="Proteomes" id="UP000324767"/>
    </source>
</evidence>
<dbReference type="InterPro" id="IPR056798">
    <property type="entry name" value="ADH_Fe_C"/>
</dbReference>
<dbReference type="Pfam" id="PF00465">
    <property type="entry name" value="Fe-ADH"/>
    <property type="match status" value="1"/>
</dbReference>
<dbReference type="InterPro" id="IPR039697">
    <property type="entry name" value="Alcohol_dehydrogenase_Fe"/>
</dbReference>
<dbReference type="Pfam" id="PF25137">
    <property type="entry name" value="ADH_Fe_C"/>
    <property type="match status" value="1"/>
</dbReference>
<sequence>MTEATQRPLSGLWKPTHLQRLHYGPSIVSTHLLSCLPTPTSKAFIITGTSLATKTSLIKQVEDLLGDKHHAGTFSSIKQHAPVAQLDEATDAVAQDPTIDTLISIGGGSPIDSAKAISYRTHEKSGHYLHHIAIPTTLSAAECTFNAGYTAPSGRKVSVAAPACAPHAILYDATFAAATPPRLWLSTGIRALDHAVELLYHPTATEVPARQMCLMAIEALYMYLPQSRREPGNEEVRTRLQLAAFASLYPLGTNVKGGLGLSHALGYALGSPYGIPHGITSCVTLAGVVRLKAGEAACAGQLARALPFVGGRRSGDDGVDAGRLADAVEGLVGELGLETRLGEYGVGEEEAGKIAGMAVGREEGDLYERVVGLVRSKF</sequence>
<dbReference type="Proteomes" id="UP000324767">
    <property type="component" value="Unassembled WGS sequence"/>
</dbReference>
<dbReference type="SUPFAM" id="SSF56796">
    <property type="entry name" value="Dehydroquinate synthase-like"/>
    <property type="match status" value="1"/>
</dbReference>
<proteinExistence type="predicted"/>
<organism evidence="4 5">
    <name type="scientific">Lasallia pustulata</name>
    <dbReference type="NCBI Taxonomy" id="136370"/>
    <lineage>
        <taxon>Eukaryota</taxon>
        <taxon>Fungi</taxon>
        <taxon>Dikarya</taxon>
        <taxon>Ascomycota</taxon>
        <taxon>Pezizomycotina</taxon>
        <taxon>Lecanoromycetes</taxon>
        <taxon>OSLEUM clade</taxon>
        <taxon>Umbilicariomycetidae</taxon>
        <taxon>Umbilicariales</taxon>
        <taxon>Umbilicariaceae</taxon>
        <taxon>Lasallia</taxon>
    </lineage>
</organism>
<protein>
    <submittedName>
        <fullName evidence="4">Dehydroquinate synthase</fullName>
    </submittedName>
</protein>
<dbReference type="EMBL" id="VXIT01000013">
    <property type="protein sequence ID" value="KAA6408727.1"/>
    <property type="molecule type" value="Genomic_DNA"/>
</dbReference>
<dbReference type="PANTHER" id="PTHR11496:SF97">
    <property type="entry name" value="ALCOHOL DEHYDROGENASE IRON-TYPE_GLYCEROL DEHYDROGENASE GLDA DOMAIN-CONTAINING PROTEIN"/>
    <property type="match status" value="1"/>
</dbReference>
<feature type="domain" description="Alcohol dehydrogenase iron-type/glycerol dehydrogenase GldA" evidence="2">
    <location>
        <begin position="39"/>
        <end position="172"/>
    </location>
</feature>
<keyword evidence="1" id="KW-0560">Oxidoreductase</keyword>
<dbReference type="GO" id="GO:0004022">
    <property type="term" value="F:alcohol dehydrogenase (NAD+) activity"/>
    <property type="evidence" value="ECO:0007669"/>
    <property type="project" value="TreeGrafter"/>
</dbReference>
<name>A0A5M8PH42_9LECA</name>
<feature type="domain" description="Fe-containing alcohol dehydrogenase-like C-terminal" evidence="3">
    <location>
        <begin position="186"/>
        <end position="359"/>
    </location>
</feature>
<evidence type="ECO:0000256" key="1">
    <source>
        <dbReference type="ARBA" id="ARBA00023002"/>
    </source>
</evidence>
<dbReference type="InterPro" id="IPR018211">
    <property type="entry name" value="ADH_Fe_CS"/>
</dbReference>
<comment type="caution">
    <text evidence="4">The sequence shown here is derived from an EMBL/GenBank/DDBJ whole genome shotgun (WGS) entry which is preliminary data.</text>
</comment>
<dbReference type="AlphaFoldDB" id="A0A5M8PH42"/>
<dbReference type="CDD" id="cd08192">
    <property type="entry name" value="MAR-like"/>
    <property type="match status" value="1"/>
</dbReference>
<dbReference type="PANTHER" id="PTHR11496">
    <property type="entry name" value="ALCOHOL DEHYDROGENASE"/>
    <property type="match status" value="1"/>
</dbReference>
<reference evidence="4 5" key="1">
    <citation type="submission" date="2019-09" db="EMBL/GenBank/DDBJ databases">
        <title>The hologenome of the rock-dwelling lichen Lasallia pustulata.</title>
        <authorList>
            <person name="Greshake Tzovaras B."/>
            <person name="Segers F."/>
            <person name="Bicker A."/>
            <person name="Dal Grande F."/>
            <person name="Otte J."/>
            <person name="Hankeln T."/>
            <person name="Schmitt I."/>
            <person name="Ebersberger I."/>
        </authorList>
    </citation>
    <scope>NUCLEOTIDE SEQUENCE [LARGE SCALE GENOMIC DNA]</scope>
    <source>
        <strain evidence="4">A1-1</strain>
    </source>
</reference>
<dbReference type="GO" id="GO:0046872">
    <property type="term" value="F:metal ion binding"/>
    <property type="evidence" value="ECO:0007669"/>
    <property type="project" value="InterPro"/>
</dbReference>
<evidence type="ECO:0000259" key="2">
    <source>
        <dbReference type="Pfam" id="PF00465"/>
    </source>
</evidence>
<gene>
    <name evidence="4" type="ORF">FRX48_07809</name>
</gene>
<dbReference type="Gene3D" id="3.40.50.1970">
    <property type="match status" value="1"/>
</dbReference>
<dbReference type="Gene3D" id="1.20.1090.10">
    <property type="entry name" value="Dehydroquinate synthase-like - alpha domain"/>
    <property type="match status" value="1"/>
</dbReference>
<dbReference type="InterPro" id="IPR001670">
    <property type="entry name" value="ADH_Fe/GldA"/>
</dbReference>
<evidence type="ECO:0000313" key="4">
    <source>
        <dbReference type="EMBL" id="KAA6408727.1"/>
    </source>
</evidence>